<reference evidence="2 3" key="1">
    <citation type="submission" date="2019-10" db="EMBL/GenBank/DDBJ databases">
        <title>Alkaliphilus serpentinus sp. nov. and Alkaliphilus pronyensis sp. nov., two novel anaerobic alkaliphilic species isolated from the serpentinized-hosted hydrothermal field of the Prony Bay (New Caledonia).</title>
        <authorList>
            <person name="Postec A."/>
        </authorList>
    </citation>
    <scope>NUCLEOTIDE SEQUENCE [LARGE SCALE GENOMIC DNA]</scope>
    <source>
        <strain evidence="2 3">LacV</strain>
    </source>
</reference>
<keyword evidence="3" id="KW-1185">Reference proteome</keyword>
<evidence type="ECO:0000256" key="1">
    <source>
        <dbReference type="SAM" id="Phobius"/>
    </source>
</evidence>
<organism evidence="2 3">
    <name type="scientific">Alkaliphilus pronyensis</name>
    <dbReference type="NCBI Taxonomy" id="1482732"/>
    <lineage>
        <taxon>Bacteria</taxon>
        <taxon>Bacillati</taxon>
        <taxon>Bacillota</taxon>
        <taxon>Clostridia</taxon>
        <taxon>Peptostreptococcales</taxon>
        <taxon>Natronincolaceae</taxon>
        <taxon>Alkaliphilus</taxon>
    </lineage>
</organism>
<gene>
    <name evidence="2" type="ORF">F8154_13635</name>
</gene>
<name>A0A6I0F7Z5_9FIRM</name>
<dbReference type="RefSeq" id="WP_151862171.1">
    <property type="nucleotide sequence ID" value="NZ_WBZC01000064.1"/>
</dbReference>
<dbReference type="AlphaFoldDB" id="A0A6I0F7Z5"/>
<protein>
    <submittedName>
        <fullName evidence="2">Uncharacterized protein</fullName>
    </submittedName>
</protein>
<feature type="transmembrane region" description="Helical" evidence="1">
    <location>
        <begin position="52"/>
        <end position="73"/>
    </location>
</feature>
<sequence>MKKVQMDIKKIFFTPPKSMFERITLFIMLTITFIIFFTPLKFSKMHPLEAGLTAALPAVSISWGWIILLRSIFRKSDFTKE</sequence>
<feature type="transmembrane region" description="Helical" evidence="1">
    <location>
        <begin position="20"/>
        <end position="40"/>
    </location>
</feature>
<keyword evidence="1" id="KW-1133">Transmembrane helix</keyword>
<evidence type="ECO:0000313" key="3">
    <source>
        <dbReference type="Proteomes" id="UP000432715"/>
    </source>
</evidence>
<proteinExistence type="predicted"/>
<dbReference type="OrthoDB" id="1975296at2"/>
<keyword evidence="1" id="KW-0812">Transmembrane</keyword>
<dbReference type="Proteomes" id="UP000432715">
    <property type="component" value="Unassembled WGS sequence"/>
</dbReference>
<dbReference type="EMBL" id="WBZC01000064">
    <property type="protein sequence ID" value="KAB3530665.1"/>
    <property type="molecule type" value="Genomic_DNA"/>
</dbReference>
<comment type="caution">
    <text evidence="2">The sequence shown here is derived from an EMBL/GenBank/DDBJ whole genome shotgun (WGS) entry which is preliminary data.</text>
</comment>
<accession>A0A6I0F7Z5</accession>
<evidence type="ECO:0000313" key="2">
    <source>
        <dbReference type="EMBL" id="KAB3530665.1"/>
    </source>
</evidence>
<keyword evidence="1" id="KW-0472">Membrane</keyword>